<accession>A0ABD2NI67</accession>
<feature type="region of interest" description="Disordered" evidence="5">
    <location>
        <begin position="39"/>
        <end position="68"/>
    </location>
</feature>
<comment type="caution">
    <text evidence="7">The sequence shown here is derived from an EMBL/GenBank/DDBJ whole genome shotgun (WGS) entry which is preliminary data.</text>
</comment>
<dbReference type="Gene3D" id="3.30.40.10">
    <property type="entry name" value="Zinc/RING finger domain, C3HC4 (zinc finger)"/>
    <property type="match status" value="1"/>
</dbReference>
<evidence type="ECO:0000259" key="6">
    <source>
        <dbReference type="PROSITE" id="PS50089"/>
    </source>
</evidence>
<gene>
    <name evidence="7" type="ORF">HHI36_013462</name>
</gene>
<keyword evidence="8" id="KW-1185">Reference proteome</keyword>
<evidence type="ECO:0000256" key="2">
    <source>
        <dbReference type="ARBA" id="ARBA00022771"/>
    </source>
</evidence>
<evidence type="ECO:0000256" key="5">
    <source>
        <dbReference type="SAM" id="MobiDB-lite"/>
    </source>
</evidence>
<dbReference type="Pfam" id="PF00097">
    <property type="entry name" value="zf-C3HC4"/>
    <property type="match status" value="1"/>
</dbReference>
<dbReference type="AlphaFoldDB" id="A0ABD2NI67"/>
<dbReference type="Proteomes" id="UP001516400">
    <property type="component" value="Unassembled WGS sequence"/>
</dbReference>
<name>A0ABD2NI67_9CUCU</name>
<evidence type="ECO:0000256" key="4">
    <source>
        <dbReference type="PROSITE-ProRule" id="PRU00175"/>
    </source>
</evidence>
<keyword evidence="2 4" id="KW-0863">Zinc-finger</keyword>
<dbReference type="InterPro" id="IPR018957">
    <property type="entry name" value="Znf_C3HC4_RING-type"/>
</dbReference>
<feature type="compositionally biased region" description="Basic and acidic residues" evidence="5">
    <location>
        <begin position="55"/>
        <end position="68"/>
    </location>
</feature>
<protein>
    <recommendedName>
        <fullName evidence="6">RING-type domain-containing protein</fullName>
    </recommendedName>
</protein>
<dbReference type="GO" id="GO:0008270">
    <property type="term" value="F:zinc ion binding"/>
    <property type="evidence" value="ECO:0007669"/>
    <property type="project" value="UniProtKB-KW"/>
</dbReference>
<proteinExistence type="predicted"/>
<sequence>MRSSFDSDVTPCVAGQRKKRFPGRWSIRQLIYSSPLLNRRRNHSSGASSKASRTYGRDMPDARLGHSSRDPECAIPHPVEIHQATSRTSVFTGSTKSADGIPFSLECPLCLAELGPEDFFEVTNCGHRACIPCLKQYLKVEITESRVCISCPECSEALHPNG</sequence>
<keyword evidence="3" id="KW-0862">Zinc</keyword>
<organism evidence="7 8">
    <name type="scientific">Cryptolaemus montrouzieri</name>
    <dbReference type="NCBI Taxonomy" id="559131"/>
    <lineage>
        <taxon>Eukaryota</taxon>
        <taxon>Metazoa</taxon>
        <taxon>Ecdysozoa</taxon>
        <taxon>Arthropoda</taxon>
        <taxon>Hexapoda</taxon>
        <taxon>Insecta</taxon>
        <taxon>Pterygota</taxon>
        <taxon>Neoptera</taxon>
        <taxon>Endopterygota</taxon>
        <taxon>Coleoptera</taxon>
        <taxon>Polyphaga</taxon>
        <taxon>Cucujiformia</taxon>
        <taxon>Coccinelloidea</taxon>
        <taxon>Coccinellidae</taxon>
        <taxon>Scymninae</taxon>
        <taxon>Scymnini</taxon>
        <taxon>Cryptolaemus</taxon>
    </lineage>
</organism>
<dbReference type="EMBL" id="JABFTP020000103">
    <property type="protein sequence ID" value="KAL3278117.1"/>
    <property type="molecule type" value="Genomic_DNA"/>
</dbReference>
<evidence type="ECO:0000313" key="7">
    <source>
        <dbReference type="EMBL" id="KAL3278117.1"/>
    </source>
</evidence>
<evidence type="ECO:0000313" key="8">
    <source>
        <dbReference type="Proteomes" id="UP001516400"/>
    </source>
</evidence>
<evidence type="ECO:0000256" key="3">
    <source>
        <dbReference type="ARBA" id="ARBA00022833"/>
    </source>
</evidence>
<dbReference type="SUPFAM" id="SSF57850">
    <property type="entry name" value="RING/U-box"/>
    <property type="match status" value="1"/>
</dbReference>
<reference evidence="7 8" key="1">
    <citation type="journal article" date="2021" name="BMC Biol.">
        <title>Horizontally acquired antibacterial genes associated with adaptive radiation of ladybird beetles.</title>
        <authorList>
            <person name="Li H.S."/>
            <person name="Tang X.F."/>
            <person name="Huang Y.H."/>
            <person name="Xu Z.Y."/>
            <person name="Chen M.L."/>
            <person name="Du X.Y."/>
            <person name="Qiu B.Y."/>
            <person name="Chen P.T."/>
            <person name="Zhang W."/>
            <person name="Slipinski A."/>
            <person name="Escalona H.E."/>
            <person name="Waterhouse R.M."/>
            <person name="Zwick A."/>
            <person name="Pang H."/>
        </authorList>
    </citation>
    <scope>NUCLEOTIDE SEQUENCE [LARGE SCALE GENOMIC DNA]</scope>
    <source>
        <strain evidence="7">SYSU2018</strain>
    </source>
</reference>
<dbReference type="InterPro" id="IPR013083">
    <property type="entry name" value="Znf_RING/FYVE/PHD"/>
</dbReference>
<dbReference type="PROSITE" id="PS50089">
    <property type="entry name" value="ZF_RING_2"/>
    <property type="match status" value="1"/>
</dbReference>
<dbReference type="InterPro" id="IPR001841">
    <property type="entry name" value="Znf_RING"/>
</dbReference>
<dbReference type="GO" id="GO:0005634">
    <property type="term" value="C:nucleus"/>
    <property type="evidence" value="ECO:0007669"/>
    <property type="project" value="UniProtKB-ARBA"/>
</dbReference>
<keyword evidence="1" id="KW-0479">Metal-binding</keyword>
<evidence type="ECO:0000256" key="1">
    <source>
        <dbReference type="ARBA" id="ARBA00022723"/>
    </source>
</evidence>
<feature type="domain" description="RING-type" evidence="6">
    <location>
        <begin position="107"/>
        <end position="155"/>
    </location>
</feature>